<keyword evidence="10" id="KW-1185">Reference proteome</keyword>
<feature type="transmembrane region" description="Helical" evidence="8">
    <location>
        <begin position="122"/>
        <end position="144"/>
    </location>
</feature>
<name>A0A1A9B7Y2_9ACTN</name>
<keyword evidence="4 8" id="KW-0812">Transmembrane</keyword>
<organism evidence="9 10">
    <name type="scientific">Micromonospora sediminicola</name>
    <dbReference type="NCBI Taxonomy" id="946078"/>
    <lineage>
        <taxon>Bacteria</taxon>
        <taxon>Bacillati</taxon>
        <taxon>Actinomycetota</taxon>
        <taxon>Actinomycetes</taxon>
        <taxon>Micromonosporales</taxon>
        <taxon>Micromonosporaceae</taxon>
        <taxon>Micromonospora</taxon>
    </lineage>
</organism>
<dbReference type="STRING" id="946078.GA0070622_2095"/>
<dbReference type="GO" id="GO:0012505">
    <property type="term" value="C:endomembrane system"/>
    <property type="evidence" value="ECO:0007669"/>
    <property type="project" value="UniProtKB-SubCell"/>
</dbReference>
<evidence type="ECO:0000256" key="8">
    <source>
        <dbReference type="SAM" id="Phobius"/>
    </source>
</evidence>
<dbReference type="Pfam" id="PF00860">
    <property type="entry name" value="Xan_ur_permease"/>
    <property type="match status" value="1"/>
</dbReference>
<accession>A0A1A9B7Y2</accession>
<comment type="subcellular location">
    <subcellularLocation>
        <location evidence="1">Endomembrane system</location>
        <topology evidence="1">Multi-pass membrane protein</topology>
    </subcellularLocation>
</comment>
<proteinExistence type="inferred from homology"/>
<dbReference type="GO" id="GO:0005345">
    <property type="term" value="F:purine nucleobase transmembrane transporter activity"/>
    <property type="evidence" value="ECO:0007669"/>
    <property type="project" value="TreeGrafter"/>
</dbReference>
<feature type="region of interest" description="Disordered" evidence="7">
    <location>
        <begin position="1"/>
        <end position="20"/>
    </location>
</feature>
<feature type="transmembrane region" description="Helical" evidence="8">
    <location>
        <begin position="441"/>
        <end position="459"/>
    </location>
</feature>
<evidence type="ECO:0000313" key="9">
    <source>
        <dbReference type="EMBL" id="SBT65104.1"/>
    </source>
</evidence>
<evidence type="ECO:0000256" key="1">
    <source>
        <dbReference type="ARBA" id="ARBA00004127"/>
    </source>
</evidence>
<feature type="transmembrane region" description="Helical" evidence="8">
    <location>
        <begin position="98"/>
        <end position="116"/>
    </location>
</feature>
<dbReference type="InterPro" id="IPR006043">
    <property type="entry name" value="NCS2"/>
</dbReference>
<feature type="transmembrane region" description="Helical" evidence="8">
    <location>
        <begin position="156"/>
        <end position="174"/>
    </location>
</feature>
<gene>
    <name evidence="9" type="ORF">GA0070622_2095</name>
</gene>
<evidence type="ECO:0000256" key="7">
    <source>
        <dbReference type="SAM" id="MobiDB-lite"/>
    </source>
</evidence>
<keyword evidence="5 8" id="KW-1133">Transmembrane helix</keyword>
<evidence type="ECO:0000256" key="2">
    <source>
        <dbReference type="ARBA" id="ARBA00005697"/>
    </source>
</evidence>
<keyword evidence="3" id="KW-0813">Transport</keyword>
<dbReference type="PANTHER" id="PTHR43337">
    <property type="entry name" value="XANTHINE/URACIL PERMEASE C887.17-RELATED"/>
    <property type="match status" value="1"/>
</dbReference>
<evidence type="ECO:0000256" key="4">
    <source>
        <dbReference type="ARBA" id="ARBA00022692"/>
    </source>
</evidence>
<evidence type="ECO:0000313" key="10">
    <source>
        <dbReference type="Proteomes" id="UP000199558"/>
    </source>
</evidence>
<feature type="transmembrane region" description="Helical" evidence="8">
    <location>
        <begin position="40"/>
        <end position="61"/>
    </location>
</feature>
<keyword evidence="6 8" id="KW-0472">Membrane</keyword>
<dbReference type="EMBL" id="FLRH01000003">
    <property type="protein sequence ID" value="SBT65104.1"/>
    <property type="molecule type" value="Genomic_DNA"/>
</dbReference>
<dbReference type="RefSeq" id="WP_091572658.1">
    <property type="nucleotide sequence ID" value="NZ_FLRH01000003.1"/>
</dbReference>
<feature type="transmembrane region" description="Helical" evidence="8">
    <location>
        <begin position="288"/>
        <end position="310"/>
    </location>
</feature>
<feature type="transmembrane region" description="Helical" evidence="8">
    <location>
        <begin position="73"/>
        <end position="91"/>
    </location>
</feature>
<dbReference type="InterPro" id="IPR045018">
    <property type="entry name" value="Azg-like"/>
</dbReference>
<evidence type="ECO:0000256" key="5">
    <source>
        <dbReference type="ARBA" id="ARBA00022989"/>
    </source>
</evidence>
<dbReference type="PANTHER" id="PTHR43337:SF1">
    <property type="entry name" value="XANTHINE_URACIL PERMEASE C887.17-RELATED"/>
    <property type="match status" value="1"/>
</dbReference>
<sequence length="496" mass="50955">MSVTTQDHAAPVEPTEPAPRGRLDRYFEITHRGSTVRREVLAGLTTFATMAYIVVLNPLIIGTAPDADGNLLGIAPVAGVTALVAAVMTIMMGVVGRVPFAVATGLGLNAFVAYAVASQMSWAEAMGLVVVEGLIITVLVLTGFRKAVFRAIPAELKAAIAAGIGLFIAMIGFVDGGLVRRVPDAAGTTVPVQLGGDGTLRGWTTVVFVVGLLVTGILVARRVKAGVLVGIVVTTVVAVIVNALAKPGPAFVDGKPNPEGWRLNVPTLPDPLIQKPDLHLLGNVSFDAFANVGLMTALLLVFTLVLADFFDVMGTTVGLAKQANLATEDGTDMPRLGKVLFVDGVAAVAGGAGSASSATTYVESSSGIADGGRTGLTSVVTGVLFLGALLLTPLVSLVPSEAAGPALVVVGALMIRQVKDIDFTDLGVAVPAFLTMTLMPFTYSITNGIGAGFVSWVAIRVAQGKARQIHPLLWAVAVAFVIYFGINLVKAVTGVG</sequence>
<reference evidence="10" key="1">
    <citation type="submission" date="2016-06" db="EMBL/GenBank/DDBJ databases">
        <authorList>
            <person name="Varghese N."/>
            <person name="Submissions Spin"/>
        </authorList>
    </citation>
    <scope>NUCLEOTIDE SEQUENCE [LARGE SCALE GENOMIC DNA]</scope>
    <source>
        <strain evidence="10">DSM 45794</strain>
    </source>
</reference>
<dbReference type="OrthoDB" id="9808458at2"/>
<feature type="transmembrane region" description="Helical" evidence="8">
    <location>
        <begin position="471"/>
        <end position="489"/>
    </location>
</feature>
<comment type="similarity">
    <text evidence="2">Belongs to the nucleobase:cation symporter-2 (NCS2) (TC 2.A.40) family. Azg-like subfamily.</text>
</comment>
<evidence type="ECO:0000256" key="3">
    <source>
        <dbReference type="ARBA" id="ARBA00022448"/>
    </source>
</evidence>
<protein>
    <submittedName>
        <fullName evidence="9">Putative MFS transporter, AGZA family, xanthine/uracil permease</fullName>
    </submittedName>
</protein>
<feature type="transmembrane region" description="Helical" evidence="8">
    <location>
        <begin position="376"/>
        <end position="398"/>
    </location>
</feature>
<feature type="transmembrane region" description="Helical" evidence="8">
    <location>
        <begin position="227"/>
        <end position="245"/>
    </location>
</feature>
<dbReference type="AlphaFoldDB" id="A0A1A9B7Y2"/>
<dbReference type="Proteomes" id="UP000199558">
    <property type="component" value="Unassembled WGS sequence"/>
</dbReference>
<dbReference type="GO" id="GO:0005886">
    <property type="term" value="C:plasma membrane"/>
    <property type="evidence" value="ECO:0007669"/>
    <property type="project" value="TreeGrafter"/>
</dbReference>
<evidence type="ECO:0000256" key="6">
    <source>
        <dbReference type="ARBA" id="ARBA00023136"/>
    </source>
</evidence>
<feature type="transmembrane region" description="Helical" evidence="8">
    <location>
        <begin position="200"/>
        <end position="220"/>
    </location>
</feature>